<dbReference type="PANTHER" id="PTHR24006">
    <property type="entry name" value="UBIQUITIN CARBOXYL-TERMINAL HYDROLASE"/>
    <property type="match status" value="1"/>
</dbReference>
<feature type="region of interest" description="Disordered" evidence="2">
    <location>
        <begin position="293"/>
        <end position="326"/>
    </location>
</feature>
<dbReference type="GO" id="GO:0005829">
    <property type="term" value="C:cytosol"/>
    <property type="evidence" value="ECO:0007669"/>
    <property type="project" value="TreeGrafter"/>
</dbReference>
<name>A0AAW1HU48_POPJA</name>
<protein>
    <submittedName>
        <fullName evidence="4">Ubiquitin carboxyl-terminal hydrolase</fullName>
    </submittedName>
</protein>
<dbReference type="GO" id="GO:0004843">
    <property type="term" value="F:cysteine-type deubiquitinase activity"/>
    <property type="evidence" value="ECO:0007669"/>
    <property type="project" value="InterPro"/>
</dbReference>
<evidence type="ECO:0000256" key="2">
    <source>
        <dbReference type="SAM" id="MobiDB-lite"/>
    </source>
</evidence>
<dbReference type="InterPro" id="IPR038765">
    <property type="entry name" value="Papain-like_cys_pep_sf"/>
</dbReference>
<dbReference type="Proteomes" id="UP001458880">
    <property type="component" value="Unassembled WGS sequence"/>
</dbReference>
<dbReference type="PROSITE" id="PS50235">
    <property type="entry name" value="USP_3"/>
    <property type="match status" value="1"/>
</dbReference>
<keyword evidence="5" id="KW-1185">Reference proteome</keyword>
<dbReference type="PROSITE" id="PS00973">
    <property type="entry name" value="USP_2"/>
    <property type="match status" value="1"/>
</dbReference>
<evidence type="ECO:0000259" key="3">
    <source>
        <dbReference type="PROSITE" id="PS50235"/>
    </source>
</evidence>
<comment type="similarity">
    <text evidence="1">Belongs to the peptidase C19 family.</text>
</comment>
<dbReference type="GO" id="GO:0005634">
    <property type="term" value="C:nucleus"/>
    <property type="evidence" value="ECO:0007669"/>
    <property type="project" value="TreeGrafter"/>
</dbReference>
<evidence type="ECO:0000256" key="1">
    <source>
        <dbReference type="ARBA" id="ARBA00009085"/>
    </source>
</evidence>
<dbReference type="InterPro" id="IPR001394">
    <property type="entry name" value="Peptidase_C19_UCH"/>
</dbReference>
<dbReference type="GO" id="GO:0016579">
    <property type="term" value="P:protein deubiquitination"/>
    <property type="evidence" value="ECO:0007669"/>
    <property type="project" value="InterPro"/>
</dbReference>
<proteinExistence type="inferred from homology"/>
<dbReference type="Pfam" id="PF00443">
    <property type="entry name" value="UCH"/>
    <property type="match status" value="1"/>
</dbReference>
<dbReference type="PANTHER" id="PTHR24006:SF905">
    <property type="entry name" value="UBIQUITIN CARBOXYL-TERMINAL HYDROLASE 1"/>
    <property type="match status" value="1"/>
</dbReference>
<dbReference type="EMBL" id="JASPKY010000971">
    <property type="protein sequence ID" value="KAK9679820.1"/>
    <property type="molecule type" value="Genomic_DNA"/>
</dbReference>
<dbReference type="SUPFAM" id="SSF54001">
    <property type="entry name" value="Cysteine proteinases"/>
    <property type="match status" value="1"/>
</dbReference>
<comment type="caution">
    <text evidence="4">The sequence shown here is derived from an EMBL/GenBank/DDBJ whole genome shotgun (WGS) entry which is preliminary data.</text>
</comment>
<accession>A0AAW1HU48</accession>
<sequence>MMAIKLDGVNAYHTCLLKKMTILEDDETPVRNKLSLSKTYIESKNFTKETGQVKRKQFNEHSFPNKKLVNYTERRMMLNGYRTDHHRNSNDVINECPVAPLANMGNTCFLNSVIYTLRFAPTFLHNLHHLIDDLAKVNSRLTQNKIKSSSLGRSAGLISGPSSRSTSSKDLLSLGSVNDVSKSKVQIVTEKFHELFMTLHNLEENRKKEPNDAYQPVAFLQAVREANYIFEGNHQQDAHELLVYLLDNIRETCDLLAQQIQHYPEIMVQNEMPVPASNTKIWDMKRRWIKSQKKKDKTKDAISEEQSNGTCVTDTEDASSVDGSSDNGKKKLGYNFVAEDFEGITLRRTKCLECESVTERKEPFYDIPVPISLLTEEDFDKNPCEIYRRACVTSEKLCDSNKYLCEKCKRYNEASREVSFEKLPNIMVLQLKRFTTTAAGVQKVNTYMPTPLEMTCFCDSCCQTTDNLHRYQLCCVIMHLGGTLASGHYIAYVRATDQFDDYADCPRDVPKGSLSASSSEKSLNILKYFKSKGVDAKNGVPISKNSAINGVRLCKSKNCCGIKMNRNIVENVVNNYMRRNGGEVWNGDYQQDMWLECDDENVRPVTSQEFQDLLGSKQNSTSTPYLLFYTKMSDVVLDE</sequence>
<dbReference type="AlphaFoldDB" id="A0AAW1HU48"/>
<reference evidence="4 5" key="1">
    <citation type="journal article" date="2024" name="BMC Genomics">
        <title>De novo assembly and annotation of Popillia japonica's genome with initial clues to its potential as an invasive pest.</title>
        <authorList>
            <person name="Cucini C."/>
            <person name="Boschi S."/>
            <person name="Funari R."/>
            <person name="Cardaioli E."/>
            <person name="Iannotti N."/>
            <person name="Marturano G."/>
            <person name="Paoli F."/>
            <person name="Bruttini M."/>
            <person name="Carapelli A."/>
            <person name="Frati F."/>
            <person name="Nardi F."/>
        </authorList>
    </citation>
    <scope>NUCLEOTIDE SEQUENCE [LARGE SCALE GENOMIC DNA]</scope>
    <source>
        <strain evidence="4">DMR45628</strain>
    </source>
</reference>
<dbReference type="InterPro" id="IPR028889">
    <property type="entry name" value="USP"/>
</dbReference>
<feature type="compositionally biased region" description="Polar residues" evidence="2">
    <location>
        <begin position="304"/>
        <end position="313"/>
    </location>
</feature>
<dbReference type="InterPro" id="IPR050164">
    <property type="entry name" value="Peptidase_C19"/>
</dbReference>
<dbReference type="InterPro" id="IPR018200">
    <property type="entry name" value="USP_CS"/>
</dbReference>
<gene>
    <name evidence="4" type="ORF">QE152_g39688</name>
</gene>
<organism evidence="4 5">
    <name type="scientific">Popillia japonica</name>
    <name type="common">Japanese beetle</name>
    <dbReference type="NCBI Taxonomy" id="7064"/>
    <lineage>
        <taxon>Eukaryota</taxon>
        <taxon>Metazoa</taxon>
        <taxon>Ecdysozoa</taxon>
        <taxon>Arthropoda</taxon>
        <taxon>Hexapoda</taxon>
        <taxon>Insecta</taxon>
        <taxon>Pterygota</taxon>
        <taxon>Neoptera</taxon>
        <taxon>Endopterygota</taxon>
        <taxon>Coleoptera</taxon>
        <taxon>Polyphaga</taxon>
        <taxon>Scarabaeiformia</taxon>
        <taxon>Scarabaeidae</taxon>
        <taxon>Rutelinae</taxon>
        <taxon>Popillia</taxon>
    </lineage>
</organism>
<feature type="domain" description="USP" evidence="3">
    <location>
        <begin position="99"/>
        <end position="632"/>
    </location>
</feature>
<keyword evidence="4" id="KW-0378">Hydrolase</keyword>
<dbReference type="Gene3D" id="3.90.70.10">
    <property type="entry name" value="Cysteine proteinases"/>
    <property type="match status" value="1"/>
</dbReference>
<evidence type="ECO:0000313" key="5">
    <source>
        <dbReference type="Proteomes" id="UP001458880"/>
    </source>
</evidence>
<evidence type="ECO:0000313" key="4">
    <source>
        <dbReference type="EMBL" id="KAK9679820.1"/>
    </source>
</evidence>